<keyword evidence="3 13" id="KW-0444">Lipid biosynthesis</keyword>
<evidence type="ECO:0000256" key="3">
    <source>
        <dbReference type="ARBA" id="ARBA00022516"/>
    </source>
</evidence>
<keyword evidence="7 13" id="KW-1133">Transmembrane helix</keyword>
<dbReference type="Gene3D" id="3.30.870.10">
    <property type="entry name" value="Endonuclease Chain A"/>
    <property type="match status" value="2"/>
</dbReference>
<dbReference type="InterPro" id="IPR030874">
    <property type="entry name" value="Cardiolipin_synth_Firmi"/>
</dbReference>
<evidence type="ECO:0000256" key="5">
    <source>
        <dbReference type="ARBA" id="ARBA00022692"/>
    </source>
</evidence>
<dbReference type="GO" id="GO:0032049">
    <property type="term" value="P:cardiolipin biosynthetic process"/>
    <property type="evidence" value="ECO:0007669"/>
    <property type="project" value="UniProtKB-UniRule"/>
</dbReference>
<evidence type="ECO:0000256" key="8">
    <source>
        <dbReference type="ARBA" id="ARBA00023098"/>
    </source>
</evidence>
<reference evidence="16" key="2">
    <citation type="submission" date="2020-09" db="EMBL/GenBank/DDBJ databases">
        <authorList>
            <person name="Sun Q."/>
            <person name="Zhou Y."/>
        </authorList>
    </citation>
    <scope>NUCLEOTIDE SEQUENCE</scope>
    <source>
        <strain evidence="16">CGMCC 1.12777</strain>
    </source>
</reference>
<evidence type="ECO:0000313" key="17">
    <source>
        <dbReference type="Proteomes" id="UP000656813"/>
    </source>
</evidence>
<dbReference type="Pfam" id="PF13091">
    <property type="entry name" value="PLDc_2"/>
    <property type="match status" value="2"/>
</dbReference>
<comment type="function">
    <text evidence="12 13">Catalyzes the reversible phosphatidyl group transfer from one phosphatidylglycerol molecule to another to form cardiolipin (CL) (diphosphatidylglycerol) and glycerol.</text>
</comment>
<dbReference type="GO" id="GO:0008808">
    <property type="term" value="F:cardiolipin synthase activity"/>
    <property type="evidence" value="ECO:0007669"/>
    <property type="project" value="UniProtKB-UniRule"/>
</dbReference>
<feature type="transmembrane region" description="Helical" evidence="13">
    <location>
        <begin position="31"/>
        <end position="49"/>
    </location>
</feature>
<feature type="active site" evidence="13">
    <location>
        <position position="244"/>
    </location>
</feature>
<feature type="transmembrane region" description="Helical" evidence="13">
    <location>
        <begin position="58"/>
        <end position="78"/>
    </location>
</feature>
<evidence type="ECO:0000256" key="13">
    <source>
        <dbReference type="HAMAP-Rule" id="MF_01916"/>
    </source>
</evidence>
<evidence type="ECO:0000256" key="9">
    <source>
        <dbReference type="ARBA" id="ARBA00023136"/>
    </source>
</evidence>
<feature type="active site" evidence="13">
    <location>
        <position position="422"/>
    </location>
</feature>
<evidence type="ECO:0000256" key="10">
    <source>
        <dbReference type="ARBA" id="ARBA00023209"/>
    </source>
</evidence>
<organism evidence="16 17">
    <name type="scientific">Pullulanibacillus pueri</name>
    <dbReference type="NCBI Taxonomy" id="1437324"/>
    <lineage>
        <taxon>Bacteria</taxon>
        <taxon>Bacillati</taxon>
        <taxon>Bacillota</taxon>
        <taxon>Bacilli</taxon>
        <taxon>Bacillales</taxon>
        <taxon>Sporolactobacillaceae</taxon>
        <taxon>Pullulanibacillus</taxon>
    </lineage>
</organism>
<evidence type="ECO:0000256" key="1">
    <source>
        <dbReference type="ARBA" id="ARBA00004651"/>
    </source>
</evidence>
<keyword evidence="5 13" id="KW-0812">Transmembrane</keyword>
<protein>
    <recommendedName>
        <fullName evidence="13 14">Cardiolipin synthase</fullName>
        <shortName evidence="13">CL synthase</shortName>
        <ecNumber evidence="13 14">2.7.8.-</ecNumber>
    </recommendedName>
</protein>
<dbReference type="Pfam" id="PF13396">
    <property type="entry name" value="PLDc_N"/>
    <property type="match status" value="1"/>
</dbReference>
<dbReference type="FunFam" id="3.30.870.10:FF:000021">
    <property type="entry name" value="Cardiolipin synthase"/>
    <property type="match status" value="1"/>
</dbReference>
<dbReference type="InterPro" id="IPR022924">
    <property type="entry name" value="Cardiolipin_synthase"/>
</dbReference>
<evidence type="ECO:0000256" key="7">
    <source>
        <dbReference type="ARBA" id="ARBA00022989"/>
    </source>
</evidence>
<feature type="active site" evidence="13">
    <location>
        <position position="420"/>
    </location>
</feature>
<gene>
    <name evidence="16" type="primary">cls2</name>
    <name evidence="16" type="ORF">GCM10007096_26060</name>
</gene>
<dbReference type="FunFam" id="3.30.870.10:FF:000014">
    <property type="entry name" value="Cardiolipin synthase"/>
    <property type="match status" value="1"/>
</dbReference>
<dbReference type="InterPro" id="IPR027379">
    <property type="entry name" value="CLS_N"/>
</dbReference>
<dbReference type="Proteomes" id="UP000656813">
    <property type="component" value="Unassembled WGS sequence"/>
</dbReference>
<keyword evidence="10 13" id="KW-0594">Phospholipid biosynthesis</keyword>
<dbReference type="PANTHER" id="PTHR21248:SF20">
    <property type="entry name" value="CARDIOLIPIN SYNTHASE YWIE-RELATED"/>
    <property type="match status" value="1"/>
</dbReference>
<comment type="caution">
    <text evidence="16">The sequence shown here is derived from an EMBL/GenBank/DDBJ whole genome shotgun (WGS) entry which is preliminary data.</text>
</comment>
<dbReference type="InterPro" id="IPR025202">
    <property type="entry name" value="PLD-like_dom"/>
</dbReference>
<feature type="active site" evidence="13">
    <location>
        <position position="427"/>
    </location>
</feature>
<proteinExistence type="inferred from homology"/>
<evidence type="ECO:0000256" key="2">
    <source>
        <dbReference type="ARBA" id="ARBA00022475"/>
    </source>
</evidence>
<feature type="active site" evidence="13">
    <location>
        <position position="249"/>
    </location>
</feature>
<feature type="domain" description="PLD phosphodiesterase" evidence="15">
    <location>
        <begin position="415"/>
        <end position="442"/>
    </location>
</feature>
<comment type="similarity">
    <text evidence="13">Belongs to the phospholipase D family. Cardiolipin synthase subfamily.</text>
</comment>
<keyword evidence="4 13" id="KW-0808">Transferase</keyword>
<dbReference type="SUPFAM" id="SSF56024">
    <property type="entry name" value="Phospholipase D/nuclease"/>
    <property type="match status" value="2"/>
</dbReference>
<dbReference type="HAMAP" id="MF_01916">
    <property type="entry name" value="Cardiolipin_synth_Cls"/>
    <property type="match status" value="1"/>
</dbReference>
<keyword evidence="2 13" id="KW-1003">Cell membrane</keyword>
<evidence type="ECO:0000256" key="4">
    <source>
        <dbReference type="ARBA" id="ARBA00022679"/>
    </source>
</evidence>
<dbReference type="NCBIfam" id="TIGR04265">
    <property type="entry name" value="bac_cardiolipin"/>
    <property type="match status" value="1"/>
</dbReference>
<keyword evidence="17" id="KW-1185">Reference proteome</keyword>
<evidence type="ECO:0000259" key="15">
    <source>
        <dbReference type="PROSITE" id="PS50035"/>
    </source>
</evidence>
<dbReference type="InterPro" id="IPR001736">
    <property type="entry name" value="PLipase_D/transphosphatidylase"/>
</dbReference>
<dbReference type="CDD" id="cd09112">
    <property type="entry name" value="PLDc_CLS_2"/>
    <property type="match status" value="1"/>
</dbReference>
<dbReference type="CDD" id="cd09110">
    <property type="entry name" value="PLDc_CLS_1"/>
    <property type="match status" value="1"/>
</dbReference>
<evidence type="ECO:0000256" key="14">
    <source>
        <dbReference type="NCBIfam" id="TIGR04265"/>
    </source>
</evidence>
<evidence type="ECO:0000256" key="6">
    <source>
        <dbReference type="ARBA" id="ARBA00022737"/>
    </source>
</evidence>
<dbReference type="SMART" id="SM00155">
    <property type="entry name" value="PLDc"/>
    <property type="match status" value="2"/>
</dbReference>
<keyword evidence="9 13" id="KW-0472">Membrane</keyword>
<accession>A0A8J2ZWY3</accession>
<feature type="transmembrane region" description="Helical" evidence="13">
    <location>
        <begin position="7"/>
        <end position="25"/>
    </location>
</feature>
<dbReference type="PROSITE" id="PS50035">
    <property type="entry name" value="PLD"/>
    <property type="match status" value="2"/>
</dbReference>
<comment type="catalytic activity">
    <reaction evidence="13">
        <text>2 a 1,2-diacyl-sn-glycero-3-phospho-(1'-sn-glycerol) = a cardiolipin + glycerol</text>
        <dbReference type="Rhea" id="RHEA:31451"/>
        <dbReference type="ChEBI" id="CHEBI:17754"/>
        <dbReference type="ChEBI" id="CHEBI:62237"/>
        <dbReference type="ChEBI" id="CHEBI:64716"/>
    </reaction>
</comment>
<feature type="active site" evidence="13">
    <location>
        <position position="242"/>
    </location>
</feature>
<comment type="subcellular location">
    <subcellularLocation>
        <location evidence="1 13">Cell membrane</location>
        <topology evidence="1 13">Multi-pass membrane protein</topology>
    </subcellularLocation>
</comment>
<keyword evidence="11 13" id="KW-1208">Phospholipid metabolism</keyword>
<dbReference type="GO" id="GO:0005886">
    <property type="term" value="C:plasma membrane"/>
    <property type="evidence" value="ECO:0007669"/>
    <property type="project" value="UniProtKB-SubCell"/>
</dbReference>
<dbReference type="EC" id="2.7.8.-" evidence="13 14"/>
<name>A0A8J2ZWY3_9BACL</name>
<feature type="domain" description="PLD phosphodiesterase" evidence="15">
    <location>
        <begin position="237"/>
        <end position="264"/>
    </location>
</feature>
<dbReference type="AlphaFoldDB" id="A0A8J2ZWY3"/>
<evidence type="ECO:0000256" key="12">
    <source>
        <dbReference type="ARBA" id="ARBA00057569"/>
    </source>
</evidence>
<evidence type="ECO:0000256" key="11">
    <source>
        <dbReference type="ARBA" id="ARBA00023264"/>
    </source>
</evidence>
<dbReference type="RefSeq" id="WP_188497808.1">
    <property type="nucleotide sequence ID" value="NZ_BMFV01000019.1"/>
</dbReference>
<keyword evidence="8 13" id="KW-0443">Lipid metabolism</keyword>
<keyword evidence="6" id="KW-0677">Repeat</keyword>
<evidence type="ECO:0000313" key="16">
    <source>
        <dbReference type="EMBL" id="GGH83998.1"/>
    </source>
</evidence>
<sequence>MKRQAQLLLLAAIAVLVLFYLQHWQQWILNTLNVGLSLTVVFIGIIIFLENRNPTKTITWLMLLALFPVVGFIFYIAFGQSYRKKRLFRKRAYLEELSFEASSSNGIIDYDKLQLMGEHQQSTIRLAQRLGQYPVSFATETRVLTNGDATFREIINAISQAKHHIHLEYYIIRDDGLGSEIRDLLIEKAQQGVEVRLLYDSVGSWRLPKRYVNELKKAGIKTVPFFPVKLPFFNHKINFRNHRKIVVIDGKIGFTGGLNIGDEYLGKSKSFGFWRDTHLLVKGEAVRSLQAIFLQDWYYMTGEFISDVIYFQAEPVHKEGNGAVQLVSSSPDDEWEVIKNLFFSMIVSAKRSIWIASPYLIPDEDILSALKVAALGGIDVKLLVPKHPDKKIVFYASHSYFPELLEAGVNIHEYQNGFLHSKVIIVDHELASIGTANMDMRSFHLNFEVNAFLYRTESTIQLVADFIDDLENSVPIDWEVFKKRPILIRVFESTSRLLSPLL</sequence>
<dbReference type="EMBL" id="BMFV01000019">
    <property type="protein sequence ID" value="GGH83998.1"/>
    <property type="molecule type" value="Genomic_DNA"/>
</dbReference>
<dbReference type="PANTHER" id="PTHR21248">
    <property type="entry name" value="CARDIOLIPIN SYNTHASE"/>
    <property type="match status" value="1"/>
</dbReference>
<reference evidence="16" key="1">
    <citation type="journal article" date="2014" name="Int. J. Syst. Evol. Microbiol.">
        <title>Complete genome sequence of Corynebacterium casei LMG S-19264T (=DSM 44701T), isolated from a smear-ripened cheese.</title>
        <authorList>
            <consortium name="US DOE Joint Genome Institute (JGI-PGF)"/>
            <person name="Walter F."/>
            <person name="Albersmeier A."/>
            <person name="Kalinowski J."/>
            <person name="Ruckert C."/>
        </authorList>
    </citation>
    <scope>NUCLEOTIDE SEQUENCE</scope>
    <source>
        <strain evidence="16">CGMCC 1.12777</strain>
    </source>
</reference>